<proteinExistence type="predicted"/>
<dbReference type="EMBL" id="MPUH01000694">
    <property type="protein sequence ID" value="OMJ75375.1"/>
    <property type="molecule type" value="Genomic_DNA"/>
</dbReference>
<organism evidence="1 2">
    <name type="scientific">Stentor coeruleus</name>
    <dbReference type="NCBI Taxonomy" id="5963"/>
    <lineage>
        <taxon>Eukaryota</taxon>
        <taxon>Sar</taxon>
        <taxon>Alveolata</taxon>
        <taxon>Ciliophora</taxon>
        <taxon>Postciliodesmatophora</taxon>
        <taxon>Heterotrichea</taxon>
        <taxon>Heterotrichida</taxon>
        <taxon>Stentoridae</taxon>
        <taxon>Stentor</taxon>
    </lineage>
</organism>
<gene>
    <name evidence="1" type="ORF">SteCoe_25492</name>
</gene>
<reference evidence="1 2" key="1">
    <citation type="submission" date="2016-11" db="EMBL/GenBank/DDBJ databases">
        <title>The macronuclear genome of Stentor coeruleus: a giant cell with tiny introns.</title>
        <authorList>
            <person name="Slabodnick M."/>
            <person name="Ruby J.G."/>
            <person name="Reiff S.B."/>
            <person name="Swart E.C."/>
            <person name="Gosai S."/>
            <person name="Prabakaran S."/>
            <person name="Witkowska E."/>
            <person name="Larue G.E."/>
            <person name="Fisher S."/>
            <person name="Freeman R.M."/>
            <person name="Gunawardena J."/>
            <person name="Chu W."/>
            <person name="Stover N.A."/>
            <person name="Gregory B.D."/>
            <person name="Nowacki M."/>
            <person name="Derisi J."/>
            <person name="Roy S.W."/>
            <person name="Marshall W.F."/>
            <person name="Sood P."/>
        </authorList>
    </citation>
    <scope>NUCLEOTIDE SEQUENCE [LARGE SCALE GENOMIC DNA]</scope>
    <source>
        <strain evidence="1">WM001</strain>
    </source>
</reference>
<evidence type="ECO:0000313" key="2">
    <source>
        <dbReference type="Proteomes" id="UP000187209"/>
    </source>
</evidence>
<dbReference type="PANTHER" id="PTHR22774">
    <property type="entry name" value="CHOREIN N-TERMINAL DOMAIN-CONTAINING PROTEIN"/>
    <property type="match status" value="1"/>
</dbReference>
<dbReference type="AlphaFoldDB" id="A0A1R2BFF5"/>
<comment type="caution">
    <text evidence="1">The sequence shown here is derived from an EMBL/GenBank/DDBJ whole genome shotgun (WGS) entry which is preliminary data.</text>
</comment>
<dbReference type="InterPro" id="IPR026728">
    <property type="entry name" value="BLTP3A/B"/>
</dbReference>
<protein>
    <submittedName>
        <fullName evidence="1">Uncharacterized protein</fullName>
    </submittedName>
</protein>
<accession>A0A1R2BFF5</accession>
<evidence type="ECO:0000313" key="1">
    <source>
        <dbReference type="EMBL" id="OMJ75375.1"/>
    </source>
</evidence>
<dbReference type="PANTHER" id="PTHR22774:SF11">
    <property type="entry name" value="CHOREIN N-TERMINAL DOMAIN-CONTAINING PROTEIN"/>
    <property type="match status" value="1"/>
</dbReference>
<dbReference type="OrthoDB" id="26730at2759"/>
<keyword evidence="2" id="KW-1185">Reference proteome</keyword>
<name>A0A1R2BFF5_9CILI</name>
<sequence>MIAGILRGVLLRFASEYLSNIDVNKLSLWSGHVSLHNVNLNVSAITNSLNLPYLRLEHGKITTLELNLPWTSLSTKKVEIKLTKVEIELALTDNLVNLNKPPTVTETEESLLSKILANLSIEIEDLFLVITMSEEANYKARIHLKSIKVNTTNNQWQEEFTNPFVAVNGGMAFRIYRLIECSGLSLRVISGKKEDCLSEFITSHKFENDKCGGCPLCFGFKNSSYYTILKLVEVSFNVFLFTSNEHTTNVGKHNRVELLKVKNVCDTFIQLSSSLEMKLNLASDKTLVRDLATASEKSVSPEIRPIEILESESWLSWGKDILFSPFYCSQPSNFSRIKDKITSNDNKLTFVAPSLLIKLRVHNFQELKTLKYVFSAENFNIENLSSTSESSEGSLPSIYDSKASGNMRNLQVACYAKQNCTIFLINQVLFSKNNSLVDYQCKKITSKVIKKGQKSSNESISLEKIEGSVNLLEDMLLKVNTDPIIIDMVQSETDLIVESLMELKSFYFRLINPEENIIDINASDLMRTEKRTDGKKFDENTADELKKMVSMLAMQLEQKNNECALLRKSLLEVAGNSGIAGILNLSSEEIVCISQNGKIDGIDVNLILTKDTIYVVTKEGRILNKNPTVEMVSLEERGIIGLSIRMSEGRCIKSTLDNRNEFAQAIKGVFTMKSS</sequence>
<dbReference type="Proteomes" id="UP000187209">
    <property type="component" value="Unassembled WGS sequence"/>
</dbReference>